<gene>
    <name evidence="1" type="ORF">SNAT2548_LOCUS15102</name>
</gene>
<name>A0A812MUD0_9DINO</name>
<dbReference type="EMBL" id="CAJNDS010001857">
    <property type="protein sequence ID" value="CAE7285304.1"/>
    <property type="molecule type" value="Genomic_DNA"/>
</dbReference>
<accession>A0A812MUD0</accession>
<organism evidence="1 2">
    <name type="scientific">Symbiodinium natans</name>
    <dbReference type="NCBI Taxonomy" id="878477"/>
    <lineage>
        <taxon>Eukaryota</taxon>
        <taxon>Sar</taxon>
        <taxon>Alveolata</taxon>
        <taxon>Dinophyceae</taxon>
        <taxon>Suessiales</taxon>
        <taxon>Symbiodiniaceae</taxon>
        <taxon>Symbiodinium</taxon>
    </lineage>
</organism>
<evidence type="ECO:0000313" key="2">
    <source>
        <dbReference type="Proteomes" id="UP000604046"/>
    </source>
</evidence>
<evidence type="ECO:0000313" key="1">
    <source>
        <dbReference type="EMBL" id="CAE7285304.1"/>
    </source>
</evidence>
<proteinExistence type="predicted"/>
<dbReference type="Proteomes" id="UP000604046">
    <property type="component" value="Unassembled WGS sequence"/>
</dbReference>
<keyword evidence="2" id="KW-1185">Reference proteome</keyword>
<comment type="caution">
    <text evidence="1">The sequence shown here is derived from an EMBL/GenBank/DDBJ whole genome shotgun (WGS) entry which is preliminary data.</text>
</comment>
<dbReference type="AlphaFoldDB" id="A0A812MUD0"/>
<reference evidence="1" key="1">
    <citation type="submission" date="2021-02" db="EMBL/GenBank/DDBJ databases">
        <authorList>
            <person name="Dougan E. K."/>
            <person name="Rhodes N."/>
            <person name="Thang M."/>
            <person name="Chan C."/>
        </authorList>
    </citation>
    <scope>NUCLEOTIDE SEQUENCE</scope>
</reference>
<sequence>MDECYGAGLHSFLLADAIAQAAGAVTSGGSEDSPWAARPQGKDKQYDAYWRLDCPSTGSPIEAFFTDFGCWLPAKFLHVNPDGSFSIQWKSDGSTSASSEVECDPLGDDRVGCMLAATVSTVCVGSPAV</sequence>
<protein>
    <submittedName>
        <fullName evidence="1">Uncharacterized protein</fullName>
    </submittedName>
</protein>